<protein>
    <submittedName>
        <fullName evidence="2">Uncharacterized protein</fullName>
    </submittedName>
</protein>
<dbReference type="OrthoDB" id="206755at2759"/>
<name>D0RML0_PHYIT</name>
<dbReference type="InterPro" id="IPR011989">
    <property type="entry name" value="ARM-like"/>
</dbReference>
<dbReference type="SUPFAM" id="SSF48371">
    <property type="entry name" value="ARM repeat"/>
    <property type="match status" value="1"/>
</dbReference>
<dbReference type="GeneID" id="9479862"/>
<dbReference type="HOGENOM" id="CLU_1443632_0_0_1"/>
<dbReference type="Gene3D" id="1.25.10.10">
    <property type="entry name" value="Leucine-rich Repeat Variant"/>
    <property type="match status" value="1"/>
</dbReference>
<dbReference type="InParanoid" id="D0RML0"/>
<dbReference type="Proteomes" id="UP000006643">
    <property type="component" value="Unassembled WGS sequence"/>
</dbReference>
<keyword evidence="3" id="KW-1185">Reference proteome</keyword>
<dbReference type="VEuPathDB" id="FungiDB:PITG_22596"/>
<feature type="repeat" description="ARM" evidence="1">
    <location>
        <begin position="101"/>
        <end position="143"/>
    </location>
</feature>
<dbReference type="RefSeq" id="XP_002909720.1">
    <property type="nucleotide sequence ID" value="XM_002909674.1"/>
</dbReference>
<sequence>MSESTFTELQRCVREPTHSEILSMLDELQHGDEQAKEVAALQCSCLATRGDGDMLRRVGLLPLLTSLLSEGTSNQQLWVAEAIVTLASNSDDNCVAIAREGAIPPLVTLLRSESDMHKQEATYALGTLAANNAVNRAKIAREGAIPPLVAFVRAATDAQTQWAVYALGFLSSGVRTLWGIWLITTRTE</sequence>
<dbReference type="InterPro" id="IPR016024">
    <property type="entry name" value="ARM-type_fold"/>
</dbReference>
<organism evidence="2 3">
    <name type="scientific">Phytophthora infestans (strain T30-4)</name>
    <name type="common">Potato late blight agent</name>
    <dbReference type="NCBI Taxonomy" id="403677"/>
    <lineage>
        <taxon>Eukaryota</taxon>
        <taxon>Sar</taxon>
        <taxon>Stramenopiles</taxon>
        <taxon>Oomycota</taxon>
        <taxon>Peronosporomycetes</taxon>
        <taxon>Peronosporales</taxon>
        <taxon>Peronosporaceae</taxon>
        <taxon>Phytophthora</taxon>
    </lineage>
</organism>
<reference evidence="3" key="1">
    <citation type="journal article" date="2009" name="Nature">
        <title>Genome sequence and analysis of the Irish potato famine pathogen Phytophthora infestans.</title>
        <authorList>
            <consortium name="The Broad Institute Genome Sequencing Platform"/>
            <person name="Haas B.J."/>
            <person name="Kamoun S."/>
            <person name="Zody M.C."/>
            <person name="Jiang R.H."/>
            <person name="Handsaker R.E."/>
            <person name="Cano L.M."/>
            <person name="Grabherr M."/>
            <person name="Kodira C.D."/>
            <person name="Raffaele S."/>
            <person name="Torto-Alalibo T."/>
            <person name="Bozkurt T.O."/>
            <person name="Ah-Fong A.M."/>
            <person name="Alvarado L."/>
            <person name="Anderson V.L."/>
            <person name="Armstrong M.R."/>
            <person name="Avrova A."/>
            <person name="Baxter L."/>
            <person name="Beynon J."/>
            <person name="Boevink P.C."/>
            <person name="Bollmann S.R."/>
            <person name="Bos J.I."/>
            <person name="Bulone V."/>
            <person name="Cai G."/>
            <person name="Cakir C."/>
            <person name="Carrington J.C."/>
            <person name="Chawner M."/>
            <person name="Conti L."/>
            <person name="Costanzo S."/>
            <person name="Ewan R."/>
            <person name="Fahlgren N."/>
            <person name="Fischbach M.A."/>
            <person name="Fugelstad J."/>
            <person name="Gilroy E.M."/>
            <person name="Gnerre S."/>
            <person name="Green P.J."/>
            <person name="Grenville-Briggs L.J."/>
            <person name="Griffith J."/>
            <person name="Grunwald N.J."/>
            <person name="Horn K."/>
            <person name="Horner N.R."/>
            <person name="Hu C.H."/>
            <person name="Huitema E."/>
            <person name="Jeong D.H."/>
            <person name="Jones A.M."/>
            <person name="Jones J.D."/>
            <person name="Jones R.W."/>
            <person name="Karlsson E.K."/>
            <person name="Kunjeti S.G."/>
            <person name="Lamour K."/>
            <person name="Liu Z."/>
            <person name="Ma L."/>
            <person name="Maclean D."/>
            <person name="Chibucos M.C."/>
            <person name="McDonald H."/>
            <person name="McWalters J."/>
            <person name="Meijer H.J."/>
            <person name="Morgan W."/>
            <person name="Morris P.F."/>
            <person name="Munro C.A."/>
            <person name="O'Neill K."/>
            <person name="Ospina-Giraldo M."/>
            <person name="Pinzon A."/>
            <person name="Pritchard L."/>
            <person name="Ramsahoye B."/>
            <person name="Ren Q."/>
            <person name="Restrepo S."/>
            <person name="Roy S."/>
            <person name="Sadanandom A."/>
            <person name="Savidor A."/>
            <person name="Schornack S."/>
            <person name="Schwartz D.C."/>
            <person name="Schumann U.D."/>
            <person name="Schwessinger B."/>
            <person name="Seyer L."/>
            <person name="Sharpe T."/>
            <person name="Silvar C."/>
            <person name="Song J."/>
            <person name="Studholme D.J."/>
            <person name="Sykes S."/>
            <person name="Thines M."/>
            <person name="van de Vondervoort P.J."/>
            <person name="Phuntumart V."/>
            <person name="Wawra S."/>
            <person name="Weide R."/>
            <person name="Win J."/>
            <person name="Young C."/>
            <person name="Zhou S."/>
            <person name="Fry W."/>
            <person name="Meyers B.C."/>
            <person name="van West P."/>
            <person name="Ristaino J."/>
            <person name="Govers F."/>
            <person name="Birch P.R."/>
            <person name="Whisson S.C."/>
            <person name="Judelson H.S."/>
            <person name="Nusbaum C."/>
        </authorList>
    </citation>
    <scope>NUCLEOTIDE SEQUENCE [LARGE SCALE GENOMIC DNA]</scope>
    <source>
        <strain evidence="3">T30-4</strain>
    </source>
</reference>
<proteinExistence type="predicted"/>
<dbReference type="PROSITE" id="PS50176">
    <property type="entry name" value="ARM_REPEAT"/>
    <property type="match status" value="1"/>
</dbReference>
<dbReference type="PANTHER" id="PTHR23315">
    <property type="entry name" value="U BOX DOMAIN-CONTAINING"/>
    <property type="match status" value="1"/>
</dbReference>
<dbReference type="InterPro" id="IPR000225">
    <property type="entry name" value="Armadillo"/>
</dbReference>
<dbReference type="PANTHER" id="PTHR23315:SF7">
    <property type="entry name" value="U-BOX DOMAIN-CONTAINING PROTEIN 4"/>
    <property type="match status" value="1"/>
</dbReference>
<gene>
    <name evidence="2" type="ORF">PITG_22596</name>
</gene>
<evidence type="ECO:0000256" key="1">
    <source>
        <dbReference type="PROSITE-ProRule" id="PRU00259"/>
    </source>
</evidence>
<dbReference type="eggNOG" id="KOG0167">
    <property type="taxonomic scope" value="Eukaryota"/>
</dbReference>
<accession>D0RML0</accession>
<dbReference type="SMART" id="SM00185">
    <property type="entry name" value="ARM"/>
    <property type="match status" value="2"/>
</dbReference>
<dbReference type="Pfam" id="PF00514">
    <property type="entry name" value="Arm"/>
    <property type="match status" value="1"/>
</dbReference>
<dbReference type="AlphaFoldDB" id="D0RML0"/>
<dbReference type="EMBL" id="GG691718">
    <property type="protein sequence ID" value="EEY64736.1"/>
    <property type="molecule type" value="Genomic_DNA"/>
</dbReference>
<dbReference type="KEGG" id="pif:PITG_22596"/>
<evidence type="ECO:0000313" key="2">
    <source>
        <dbReference type="EMBL" id="EEY64736.1"/>
    </source>
</evidence>
<evidence type="ECO:0000313" key="3">
    <source>
        <dbReference type="Proteomes" id="UP000006643"/>
    </source>
</evidence>
<dbReference type="OMA" id="ACNDANM"/>